<proteinExistence type="predicted"/>
<keyword evidence="1" id="KW-0805">Transcription regulation</keyword>
<dbReference type="AlphaFoldDB" id="A0AAD3NWD4"/>
<dbReference type="PROSITE" id="PS01124">
    <property type="entry name" value="HTH_ARAC_FAMILY_2"/>
    <property type="match status" value="1"/>
</dbReference>
<gene>
    <name evidence="5" type="ORF">GCM10017635_06310</name>
</gene>
<evidence type="ECO:0000256" key="2">
    <source>
        <dbReference type="ARBA" id="ARBA00023125"/>
    </source>
</evidence>
<organism evidence="5 6">
    <name type="scientific">Paracoccus kondratievae</name>
    <dbReference type="NCBI Taxonomy" id="135740"/>
    <lineage>
        <taxon>Bacteria</taxon>
        <taxon>Pseudomonadati</taxon>
        <taxon>Pseudomonadota</taxon>
        <taxon>Alphaproteobacteria</taxon>
        <taxon>Rhodobacterales</taxon>
        <taxon>Paracoccaceae</taxon>
        <taxon>Paracoccus</taxon>
    </lineage>
</organism>
<evidence type="ECO:0000259" key="4">
    <source>
        <dbReference type="PROSITE" id="PS01124"/>
    </source>
</evidence>
<evidence type="ECO:0000256" key="3">
    <source>
        <dbReference type="ARBA" id="ARBA00023163"/>
    </source>
</evidence>
<dbReference type="Proteomes" id="UP001143349">
    <property type="component" value="Unassembled WGS sequence"/>
</dbReference>
<evidence type="ECO:0000313" key="5">
    <source>
        <dbReference type="EMBL" id="GLK63162.1"/>
    </source>
</evidence>
<evidence type="ECO:0000313" key="6">
    <source>
        <dbReference type="Proteomes" id="UP001143349"/>
    </source>
</evidence>
<dbReference type="InterPro" id="IPR009057">
    <property type="entry name" value="Homeodomain-like_sf"/>
</dbReference>
<feature type="domain" description="HTH araC/xylS-type" evidence="4">
    <location>
        <begin position="178"/>
        <end position="277"/>
    </location>
</feature>
<sequence>MRESITIPEDRSYLIRRDDYPHPLCTWNYHPEWEIHFIPEARGYAYVGDYIGSFEPGHLSLCGSNLPHNWVSPGLHAPGRDYVLQFDAAALMAGGVPLAELRSLQTLLPLSGRGIEIMGSEAAEIGALIVSLSQAQRARGLGIFVEILERFAAAQDYRLLASPGFVSSYAALASGRHSNVNNAIQVLQLAPSVTMYEAAEMVGAKPSTLSRSFKALTGMTFSSYQRAIRISRARSLLAETTMRIIDVCFEAGFSNLSNFNRIFLKETGMTPRDYRNISRIRTISRLAEDEDS</sequence>
<dbReference type="Gene3D" id="1.10.10.60">
    <property type="entry name" value="Homeodomain-like"/>
    <property type="match status" value="2"/>
</dbReference>
<dbReference type="PANTHER" id="PTHR43280:SF27">
    <property type="entry name" value="TRANSCRIPTIONAL REGULATOR MTLR"/>
    <property type="match status" value="1"/>
</dbReference>
<dbReference type="CDD" id="cd06976">
    <property type="entry name" value="cupin_MtlR-like_N"/>
    <property type="match status" value="1"/>
</dbReference>
<reference evidence="5" key="1">
    <citation type="journal article" date="2014" name="Int. J. Syst. Evol. Microbiol.">
        <title>Complete genome sequence of Corynebacterium casei LMG S-19264T (=DSM 44701T), isolated from a smear-ripened cheese.</title>
        <authorList>
            <consortium name="US DOE Joint Genome Institute (JGI-PGF)"/>
            <person name="Walter F."/>
            <person name="Albersmeier A."/>
            <person name="Kalinowski J."/>
            <person name="Ruckert C."/>
        </authorList>
    </citation>
    <scope>NUCLEOTIDE SEQUENCE</scope>
    <source>
        <strain evidence="5">VKM B-2222</strain>
    </source>
</reference>
<dbReference type="PANTHER" id="PTHR43280">
    <property type="entry name" value="ARAC-FAMILY TRANSCRIPTIONAL REGULATOR"/>
    <property type="match status" value="1"/>
</dbReference>
<dbReference type="SUPFAM" id="SSF46689">
    <property type="entry name" value="Homeodomain-like"/>
    <property type="match status" value="2"/>
</dbReference>
<keyword evidence="6" id="KW-1185">Reference proteome</keyword>
<dbReference type="EMBL" id="BSFH01000015">
    <property type="protein sequence ID" value="GLK63162.1"/>
    <property type="molecule type" value="Genomic_DNA"/>
</dbReference>
<dbReference type="InterPro" id="IPR018062">
    <property type="entry name" value="HTH_AraC-typ_CS"/>
</dbReference>
<keyword evidence="2" id="KW-0238">DNA-binding</keyword>
<dbReference type="SMART" id="SM00342">
    <property type="entry name" value="HTH_ARAC"/>
    <property type="match status" value="1"/>
</dbReference>
<reference evidence="5" key="2">
    <citation type="submission" date="2023-01" db="EMBL/GenBank/DDBJ databases">
        <authorList>
            <person name="Sun Q."/>
            <person name="Evtushenko L."/>
        </authorList>
    </citation>
    <scope>NUCLEOTIDE SEQUENCE</scope>
    <source>
        <strain evidence="5">VKM B-2222</strain>
    </source>
</reference>
<accession>A0AAD3NWD4</accession>
<name>A0AAD3NWD4_9RHOB</name>
<dbReference type="InterPro" id="IPR018060">
    <property type="entry name" value="HTH_AraC"/>
</dbReference>
<dbReference type="PRINTS" id="PR00032">
    <property type="entry name" value="HTHARAC"/>
</dbReference>
<dbReference type="PROSITE" id="PS00041">
    <property type="entry name" value="HTH_ARAC_FAMILY_1"/>
    <property type="match status" value="1"/>
</dbReference>
<protein>
    <submittedName>
        <fullName evidence="5">AraC family transcriptional regulator</fullName>
    </submittedName>
</protein>
<dbReference type="GO" id="GO:0043565">
    <property type="term" value="F:sequence-specific DNA binding"/>
    <property type="evidence" value="ECO:0007669"/>
    <property type="project" value="InterPro"/>
</dbReference>
<dbReference type="InterPro" id="IPR020449">
    <property type="entry name" value="Tscrpt_reg_AraC-type_HTH"/>
</dbReference>
<dbReference type="Pfam" id="PF12833">
    <property type="entry name" value="HTH_18"/>
    <property type="match status" value="1"/>
</dbReference>
<comment type="caution">
    <text evidence="5">The sequence shown here is derived from an EMBL/GenBank/DDBJ whole genome shotgun (WGS) entry which is preliminary data.</text>
</comment>
<evidence type="ECO:0000256" key="1">
    <source>
        <dbReference type="ARBA" id="ARBA00023015"/>
    </source>
</evidence>
<dbReference type="GO" id="GO:0003700">
    <property type="term" value="F:DNA-binding transcription factor activity"/>
    <property type="evidence" value="ECO:0007669"/>
    <property type="project" value="InterPro"/>
</dbReference>
<keyword evidence="3" id="KW-0804">Transcription</keyword>